<gene>
    <name evidence="2" type="ORF">PPROV_001036100</name>
</gene>
<protein>
    <recommendedName>
        <fullName evidence="1">Aminoglycoside phosphotransferase domain-containing protein</fullName>
    </recommendedName>
</protein>
<comment type="caution">
    <text evidence="2">The sequence shown here is derived from an EMBL/GenBank/DDBJ whole genome shotgun (WGS) entry which is preliminary data.</text>
</comment>
<dbReference type="Gene3D" id="3.90.1200.10">
    <property type="match status" value="1"/>
</dbReference>
<dbReference type="Proteomes" id="UP000660262">
    <property type="component" value="Unassembled WGS sequence"/>
</dbReference>
<dbReference type="PANTHER" id="PTHR11012">
    <property type="entry name" value="PROTEIN KINASE-LIKE DOMAIN-CONTAINING"/>
    <property type="match status" value="1"/>
</dbReference>
<dbReference type="OrthoDB" id="411145at2759"/>
<evidence type="ECO:0000313" key="3">
    <source>
        <dbReference type="Proteomes" id="UP000660262"/>
    </source>
</evidence>
<dbReference type="AlphaFoldDB" id="A0A830HXZ7"/>
<proteinExistence type="predicted"/>
<name>A0A830HXZ7_9CHLO</name>
<feature type="domain" description="Aminoglycoside phosphotransferase" evidence="1">
    <location>
        <begin position="123"/>
        <end position="287"/>
    </location>
</feature>
<dbReference type="Pfam" id="PF01636">
    <property type="entry name" value="APH"/>
    <property type="match status" value="1"/>
</dbReference>
<evidence type="ECO:0000259" key="1">
    <source>
        <dbReference type="Pfam" id="PF01636"/>
    </source>
</evidence>
<keyword evidence="3" id="KW-1185">Reference proteome</keyword>
<organism evidence="2 3">
    <name type="scientific">Pycnococcus provasolii</name>
    <dbReference type="NCBI Taxonomy" id="41880"/>
    <lineage>
        <taxon>Eukaryota</taxon>
        <taxon>Viridiplantae</taxon>
        <taxon>Chlorophyta</taxon>
        <taxon>Pseudoscourfieldiophyceae</taxon>
        <taxon>Pseudoscourfieldiales</taxon>
        <taxon>Pycnococcaceae</taxon>
        <taxon>Pycnococcus</taxon>
    </lineage>
</organism>
<dbReference type="SUPFAM" id="SSF56112">
    <property type="entry name" value="Protein kinase-like (PK-like)"/>
    <property type="match status" value="1"/>
</dbReference>
<dbReference type="EMBL" id="BNJQ01000035">
    <property type="protein sequence ID" value="GHP11633.1"/>
    <property type="molecule type" value="Genomic_DNA"/>
</dbReference>
<reference evidence="2" key="1">
    <citation type="submission" date="2020-10" db="EMBL/GenBank/DDBJ databases">
        <title>Unveiling of a novel bifunctional photoreceptor, Dualchrome1, isolated from a cosmopolitan green alga.</title>
        <authorList>
            <person name="Suzuki S."/>
            <person name="Kawachi M."/>
        </authorList>
    </citation>
    <scope>NUCLEOTIDE SEQUENCE</scope>
    <source>
        <strain evidence="2">NIES 2893</strain>
    </source>
</reference>
<dbReference type="InterPro" id="IPR002575">
    <property type="entry name" value="Aminoglycoside_PTrfase"/>
</dbReference>
<evidence type="ECO:0000313" key="2">
    <source>
        <dbReference type="EMBL" id="GHP11633.1"/>
    </source>
</evidence>
<dbReference type="PANTHER" id="PTHR11012:SF30">
    <property type="entry name" value="PROTEIN KINASE-LIKE DOMAIN-CONTAINING"/>
    <property type="match status" value="1"/>
</dbReference>
<accession>A0A830HXZ7</accession>
<dbReference type="InterPro" id="IPR011009">
    <property type="entry name" value="Kinase-like_dom_sf"/>
</dbReference>
<sequence length="372" mass="40933">MSPSMSNNIRVLRSDRLAHSLIKLTTAPPPPGSSTPSLGIRISTNKLQSLWAGYGVISRVRVVFVPPCSGDLDLSKFGSLILKQVAPPPSLCSSSLKEDVSHLRKLKSYQVEAAFYSSEIPAELASRRAHVPMLIDRCGDVVDEGGLELLLSDLDNEGFTSRLSGSKAHVEAALTLLAKIHATYFERKLPEGLWEQACYWHLETRLSELRDMSDKRLQSAAPALDRRLRQATRGMTLLHGDAKADNLLIGDDGGVAAYDFQYTGAGLGARDVAYLLVSSCDARTLELEEASLLNTYHAALLEAGVPPTFTRDMLQDDFDISVADYMRFMDGWGEWGNARWARKRTNVVLDRLEKAMKTSGDWDGAIATVYSQ</sequence>